<evidence type="ECO:0000313" key="3">
    <source>
        <dbReference type="EMBL" id="ANO52390.1"/>
    </source>
</evidence>
<evidence type="ECO:0000256" key="1">
    <source>
        <dbReference type="SAM" id="SignalP"/>
    </source>
</evidence>
<dbReference type="RefSeq" id="WP_068617653.1">
    <property type="nucleotide sequence ID" value="NZ_CP016268.1"/>
</dbReference>
<feature type="signal peptide" evidence="1">
    <location>
        <begin position="1"/>
        <end position="20"/>
    </location>
</feature>
<proteinExistence type="predicted"/>
<name>A0A193LIP2_9GAMM</name>
<feature type="domain" description="Metallo-beta-lactamase" evidence="2">
    <location>
        <begin position="41"/>
        <end position="193"/>
    </location>
</feature>
<dbReference type="KEGG" id="woc:BA177_15410"/>
<dbReference type="Gene3D" id="3.60.15.10">
    <property type="entry name" value="Ribonuclease Z/Hydroxyacylglutathione hydrolase-like"/>
    <property type="match status" value="1"/>
</dbReference>
<dbReference type="InterPro" id="IPR036866">
    <property type="entry name" value="RibonucZ/Hydroxyglut_hydro"/>
</dbReference>
<dbReference type="InterPro" id="IPR001279">
    <property type="entry name" value="Metallo-B-lactamas"/>
</dbReference>
<dbReference type="Proteomes" id="UP000092695">
    <property type="component" value="Chromosome"/>
</dbReference>
<keyword evidence="4" id="KW-1185">Reference proteome</keyword>
<organism evidence="3 4">
    <name type="scientific">Woeseia oceani</name>
    <dbReference type="NCBI Taxonomy" id="1548547"/>
    <lineage>
        <taxon>Bacteria</taxon>
        <taxon>Pseudomonadati</taxon>
        <taxon>Pseudomonadota</taxon>
        <taxon>Gammaproteobacteria</taxon>
        <taxon>Woeseiales</taxon>
        <taxon>Woeseiaceae</taxon>
        <taxon>Woeseia</taxon>
    </lineage>
</organism>
<protein>
    <recommendedName>
        <fullName evidence="2">Metallo-beta-lactamase domain-containing protein</fullName>
    </recommendedName>
</protein>
<evidence type="ECO:0000259" key="2">
    <source>
        <dbReference type="Pfam" id="PF12706"/>
    </source>
</evidence>
<gene>
    <name evidence="3" type="ORF">BA177_15410</name>
</gene>
<sequence length="275" mass="31122">MHSKLTVLFIALTLLTSAQAHDDAVAHYLANEGLMVAHGDTKILFDPLFRESYGQYRLVPDAMRAALFEGSAPWDGIDAVFISHYHDDHFAPDEMLILLRQQPQLLLFAPRQAVAAMRKFDDDESLFERVTAVNLAYRDAPVSYTRPGLLIEAVRIPHSGWPDRRTDVENIAWRVTLDDGPTVLHLGDADTRDAHFANDPEYWRQRYPEMAFPPYWFFLSNSGKDVLTTRIRAGHAVGVHVPVSVPQQENKRDPALQGVDLFTTPGETRMIDHAH</sequence>
<dbReference type="AlphaFoldDB" id="A0A193LIP2"/>
<keyword evidence="1" id="KW-0732">Signal</keyword>
<accession>A0A193LIP2</accession>
<evidence type="ECO:0000313" key="4">
    <source>
        <dbReference type="Proteomes" id="UP000092695"/>
    </source>
</evidence>
<dbReference type="Pfam" id="PF12706">
    <property type="entry name" value="Lactamase_B_2"/>
    <property type="match status" value="1"/>
</dbReference>
<feature type="chain" id="PRO_5008260283" description="Metallo-beta-lactamase domain-containing protein" evidence="1">
    <location>
        <begin position="21"/>
        <end position="275"/>
    </location>
</feature>
<reference evidence="3 4" key="1">
    <citation type="submission" date="2016-06" db="EMBL/GenBank/DDBJ databases">
        <title>Complete genome sequence of a deep-branching marine Gamma Proteobacterium Woeseia oceani type strain XK5.</title>
        <authorList>
            <person name="Mu D."/>
            <person name="Du Z."/>
        </authorList>
    </citation>
    <scope>NUCLEOTIDE SEQUENCE [LARGE SCALE GENOMIC DNA]</scope>
    <source>
        <strain evidence="3 4">XK5</strain>
    </source>
</reference>
<dbReference type="SUPFAM" id="SSF56281">
    <property type="entry name" value="Metallo-hydrolase/oxidoreductase"/>
    <property type="match status" value="1"/>
</dbReference>
<dbReference type="EMBL" id="CP016268">
    <property type="protein sequence ID" value="ANO52390.1"/>
    <property type="molecule type" value="Genomic_DNA"/>
</dbReference>